<evidence type="ECO:0000259" key="2">
    <source>
        <dbReference type="PROSITE" id="PS51059"/>
    </source>
</evidence>
<evidence type="ECO:0000256" key="1">
    <source>
        <dbReference type="RuleBase" id="RU362114"/>
    </source>
</evidence>
<dbReference type="Gene3D" id="3.90.228.10">
    <property type="match status" value="1"/>
</dbReference>
<dbReference type="Pfam" id="PF25794">
    <property type="entry name" value="SACS"/>
    <property type="match status" value="3"/>
</dbReference>
<keyword evidence="4" id="KW-1185">Reference proteome</keyword>
<dbReference type="SUPFAM" id="SSF55874">
    <property type="entry name" value="ATPase domain of HSP90 chaperone/DNA topoisomerase II/histidine kinase"/>
    <property type="match status" value="3"/>
</dbReference>
<dbReference type="InterPro" id="IPR058210">
    <property type="entry name" value="SACS/Nov_dom"/>
</dbReference>
<dbReference type="Gene3D" id="1.20.120.330">
    <property type="entry name" value="Nucleotidyltransferases domain 2"/>
    <property type="match status" value="1"/>
</dbReference>
<proteinExistence type="predicted"/>
<keyword evidence="1" id="KW-0520">NAD</keyword>
<dbReference type="GO" id="GO:0030544">
    <property type="term" value="F:Hsp70 protein binding"/>
    <property type="evidence" value="ECO:0007669"/>
    <property type="project" value="TreeGrafter"/>
</dbReference>
<feature type="domain" description="PARP catalytic" evidence="2">
    <location>
        <begin position="4150"/>
        <end position="4346"/>
    </location>
</feature>
<dbReference type="EC" id="2.4.2.-" evidence="1"/>
<gene>
    <name evidence="3" type="ORF">LOD99_4515</name>
</gene>
<comment type="caution">
    <text evidence="3">The sequence shown here is derived from an EMBL/GenBank/DDBJ whole genome shotgun (WGS) entry which is preliminary data.</text>
</comment>
<organism evidence="3 4">
    <name type="scientific">Oopsacas minuta</name>
    <dbReference type="NCBI Taxonomy" id="111878"/>
    <lineage>
        <taxon>Eukaryota</taxon>
        <taxon>Metazoa</taxon>
        <taxon>Porifera</taxon>
        <taxon>Hexactinellida</taxon>
        <taxon>Hexasterophora</taxon>
        <taxon>Lyssacinosida</taxon>
        <taxon>Leucopsacidae</taxon>
        <taxon>Oopsacas</taxon>
    </lineage>
</organism>
<dbReference type="SUPFAM" id="SSF81593">
    <property type="entry name" value="Nucleotidyltransferase substrate binding subunit/domain"/>
    <property type="match status" value="1"/>
</dbReference>
<dbReference type="PANTHER" id="PTHR15600">
    <property type="entry name" value="SACSIN"/>
    <property type="match status" value="1"/>
</dbReference>
<accession>A0AAV7JU43</accession>
<reference evidence="3 4" key="1">
    <citation type="journal article" date="2023" name="BMC Biol.">
        <title>The compact genome of the sponge Oopsacas minuta (Hexactinellida) is lacking key metazoan core genes.</title>
        <authorList>
            <person name="Santini S."/>
            <person name="Schenkelaars Q."/>
            <person name="Jourda C."/>
            <person name="Duchesne M."/>
            <person name="Belahbib H."/>
            <person name="Rocher C."/>
            <person name="Selva M."/>
            <person name="Riesgo A."/>
            <person name="Vervoort M."/>
            <person name="Leys S.P."/>
            <person name="Kodjabachian L."/>
            <person name="Le Bivic A."/>
            <person name="Borchiellini C."/>
            <person name="Claverie J.M."/>
            <person name="Renard E."/>
        </authorList>
    </citation>
    <scope>NUCLEOTIDE SEQUENCE [LARGE SCALE GENOMIC DNA]</scope>
    <source>
        <strain evidence="3">SPO-2</strain>
    </source>
</reference>
<dbReference type="PANTHER" id="PTHR15600:SF42">
    <property type="entry name" value="SACSIN"/>
    <property type="match status" value="1"/>
</dbReference>
<dbReference type="Gene3D" id="3.30.565.10">
    <property type="entry name" value="Histidine kinase-like ATPase, C-terminal domain"/>
    <property type="match status" value="2"/>
</dbReference>
<keyword evidence="1" id="KW-0808">Transferase</keyword>
<dbReference type="Proteomes" id="UP001165289">
    <property type="component" value="Unassembled WGS sequence"/>
</dbReference>
<dbReference type="GO" id="GO:0003950">
    <property type="term" value="F:NAD+ poly-ADP-ribosyltransferase activity"/>
    <property type="evidence" value="ECO:0007669"/>
    <property type="project" value="UniProtKB-UniRule"/>
</dbReference>
<protein>
    <recommendedName>
        <fullName evidence="1">Poly [ADP-ribose] polymerase</fullName>
        <shortName evidence="1">PARP</shortName>
        <ecNumber evidence="1">2.4.2.-</ecNumber>
    </recommendedName>
</protein>
<sequence length="4346" mass="499498">MASNTQGQIGRSHGQRVPPLIKVIINTLKNYPDGSQILKELIQNADDAGASEVEFLLDETIHSTDQLIHPSVDKYQGSALYVWNNGVFQDEDWEGIRNIGDSGKEKKVLKVGRFALGFISVYHLTDFPCILSNNDVLLLDPHMIIDNTGGLLISLEEFTKERSIASHYESFHNYFGFKGDYHYNGTIFRFPLRTGDYETKLPNNVYNPAKVMNFLFKPFKREVENCLLFMKSVNKISVSVKTNSRTDLFYSSEINSAFRAGLTTHRKEIFQFVENIHYLSSTLIYISVFPICTMEADQALHYRIWYVINILGLGGSDDLKSSYSKQSDDSYIPWFAIALPLPYNQDTLSAIDTYCWTVEYTDLQGLSDFIQTLPLISISCVDEKFIGNLFCFLPIAASSKFPFHIHGYFSLSTNRRSIKWPRHDDVSNEANWNRALVEGLGTICYAVLVHLMVSILNNEGVNWFHYNLMFYKHVGNEEDQLECVLHRGAFELLQYTKLVWNITELNWVELGSGYYFPSTVKACNIPHENVCKSLLQILSQPIIKLPIEMADVLHNYDFLFDKVEDMIINPNFIRSLLIDFNENGKLINFLKIRENVCSLIEIILSDLDFEGYEDFSVLNGIQLIPICNSEVPMLFGSNEIYYISEGPQDFLKLFPGLERSFINPTLPPNIYKSLLALSRTGQVNLEDITDLPNKPGYFTSLLENSMKKFFNFDFQIIWKPREAGQPDKSWIESIWKFIDQDQGLINILKTRELPILPKQNINNHEIELLSIRTTPMLYIQHSTIPIHSTIEELLVACGCHICHHNIFILPFHSFVQPPIPQGFFSILQQTQIQRKFIEKLSLADDSVKRAVINIILSIDFALVGPEMNITKSFPIFLSISNNWVSVNTLHLHYIPPDSLPKEFTHYPNTFLSPHDITNTQLCFKLRIERISLSQTVRLHLLPLIVKNILCNHLQQRKILSLWILRNISNFDEDLINTLSTSNWLMDSTAQTRLLAPTQLFDPNNELFAQLLPITQSGIFPNTIYSRQTASLRSLGLITTQNISYQQLQNVIVITLRNVSNVITENYNNWIDSLTELVDVLMDRFSLALEPNFWTIFKTSAFILSSPRNNSYPGSLPYYNSNNKYFNPQNVIYCSERECSLIAGVTPVFIENSRQSCTIRDVYALMGMSTKIPIKLVCEQLKLITRQSRYNSNEIHSLVKKIYKYFSTHLDINQIELPQNFVYIPDYGFFGSQRVVMSCDGNFLPYIFSLSKYYPIYEESFARFFTTFNIDADIGVAKCNLILHKLHQTTTALSVQDLNLASKVIQMIGESVDESSGYDYLMLAQNNLLYPAAECVFNDLSWLKRSELSTNKPVVHRNISNITASKLGCRPASFELAPTAESIVYSFMSAAGQSEDLVDRLKGILEGYRMHTDVFNELIQNADDAGASIVKVLFDYTSHPAKSVLHKNMENIHGPAMYLFNNARFTPRDFESILKLSSCNKLSDTEKIGRFGVGFNAVYNFTDCPSFVSNDSVQIFDPLQKYVGQFSRDSGVRIRFVNDESAVDTFRDQFQVYHNIFDCNILNREPYHYTLFRLPFRSEMSKLSSQTFNLEGITQLKSKIVNEISHLMLFLQNINCIEIYERKQNTIALRKILQVTKDDCATTHFLQNNKHYFQTYKQQLTTKCRPSPITSSDTFTVSTICQGKKTSKSYLIAYASGVGDCYDVLQKFHFSKITFLPLCGVALPLEFLENLPAHLLSKIYTFLPLPIRSPLYLNINGYFSLSQSRKHLNDAYMGEGSDAESDILTEWNLALINDALPNALITALETLPRLPPLCHNTSLISNYYSIWPIKENTTLLWKNLSEHFARRILEKFPEANLFLSANSDTWISFRHISFLIIENNVISTKGFTKFIFELSARKNILFANIPQFFYSSNIYRIFSELAPDQIFNLQRLCNQIIFPSLEQLSIEHLVLIFSTLITLCSDESNYNWLYYDLCEINFIPCGIDSSNFILRKPKEVVCPNTKLSTLYQPNELRIPVPELYHLFDFSQHTVFSNILQRMSVIYDRLPDSEIISRCRVTTDLPVESATTHAVTLIEYLAKCKDNIKSVIPQLRDIPFIPTYRDDLFYVLNITPKDFVSPRKCYTYSCHHLVTPIYPVASKSVGSFSKCLSLLNNPGFGVVLEILDYLKSNVESIRSQKAIIDDKILEIYKFLSKQSDSKNIDGIRNALNKVSWIWHPANMQFYATDQVILSSDFQSVPENTYLVSFPYMESIFRNNTLRKFLEEVGIKKSIDDETILACIERIHENESGNLPKNLVQLVLKLLDSINEHENCSDKIHILSQSNLLKRPNELFIHFLPLISEDTSEEDLSIFVHQSINTTNAIKLGVKLSEQLYSSESDISVEDFGIEEEITDRIQTLVREMPIHSLIKELIQNAEDSGATEILFILDEQDYSSHDKSLSLNSGVYPNWKLLHSCPSLTVYNNKGFSDEDIKGIQKLSVGGKSDNQNTIGKFGLGFNSVYHLTDAPSFITHRPEEPGIHLCFFDPFLKYTTNIYRFRSTKRGKKFDITADNMEKFEDQLFPFRFNGFRKEPVLAASLANIWENGDFTMFRFPLDIEKFHSTHFKYRKSETRKHKSIKDIQEMLIEQIKRSSEILLFLRNVQTIKVISIDRCKSVTLHCSQSIRVLENTSIPRPDWFPHAMDTDTIILQRKESNNEDKLTNTVNEWLIFLYPEVSIEDYVQKDETLSEHPEVLSEEKLWGFGGVAVCISSLKTTQKSNIFNFLPVGASKNFPVHINAPLFIDSSRQNVHEEQSDYANTWHTSVINYILTPLYTLLLIQLRVPPKIMESIEDKQAYFNWYYSLFPRESKTEGTFLSKLRERIYSFLYDTNLPIFLLHNLDVSEDLIWHNIHGQECGILLPISFFSKPKVAPQERQNQQSFKYPVDVSYLRPTEAADAQSRLEARKKENEIRRSLISIKLPLTFAPIALKCQFKEEIAQLDPIILLGYLNKNIHYLFPEHTISRNINSSILSFNQIQTILEYVLTADLESLKACDIPIGIDIENTLRILKLAEPSFLSTFSPLLPHHAEMFISSNYDSTIIRKLKDTGFVKELDEEYLKNHLAVDKFLDKPVCCSLFWDFVVRLNMPPEILTSNFGQHSLVPTCSHEPNVQIEFSPINQLQYIVSQTLQEKDKTLYSVLNKFICPLLNLKFIDTVKIRKINSYLDAIAISQIRSPKIIISCISHSKDITASVTSKEVDKLLQIINQVDVNSLTQDEITVLTCLKVFQTQSGEYCSLSDCDQCFINNFNLDLGTVLLQTLLQKYRLVIFSSNNSSLIQSLGRRAKIQILDVSHLLSGMIFPHLAEIPVEEQKKIIIFISHNLDGRMNLSNLIRTLAKIAFVLSDDGRKFRFNQFYSPEMTFFTKFHSHTTLPLLWRDGGIRHLIIKLGLRTEISLQDIHDVILMFSQKIFPSSDLPELFDAFRPILQANKELDLTTLHNIANIQFLPVWRIECITAANEKTYSENLVRFCDAQLRQFQNCCCTTAWIHKFDFNFPTEYYQHLRIGEYPDPATVRDHLIKITNQIIQVYSLLNIPTCYEKYFRKSYELLEMKFPAEISYEGLFNLPCILWDNKLYYPINMLISSNEILSPFVIQLPAKLAGDYLNFFKRIKVSERATYKHFALVLLEISEHLRLSDIELSESDFLQQSEKVFNSFISALRELQINQISFCLDLNQTMLLTRDSKLVSSINVVFADNLSLLSRVIKLDININILKPLEPDENKSCVPPSCLNLNNLTELVSEQIHPNVLNNNTISLGTYSSQQLQKTLKCQVVFRSMRRLYFHLTKKDLEKLLLLNGETCFNDDGLSHPGFQSISFILNSLIVVSVTQIDTIINDNRQNPPVQYPLDNSCSCYINKSNNQFLLSNHNSKSKCMQKDIAYSINTHLGGIFTDVLSYFELCFMLDPYDIMDKLDEYNISRDPWAIPPPPPPPVPIPSAPRYRPKPRGISIGKPDLPAARLWLLIAQCDIMAAKKLIRQTPPDNVNAFPSHACFFCFEAVIKIFTALLHYKGSKDRLNSERNLRFHIDHIPYLIPGQPQMYTTIEELTIPLMNYDIDTRIPSATIGCYIPQQTITLEQAIEAIQNAEEIINLITNELPVMKEMMLDQNDPIFRCLTSNQPHLITEVLNFDVGTLMCQVLLNPEDEEFKNISRCFHNSMPYSEVIFIKKIFNPTSWEAFKANFIRETNKNPDSCISIRTLFHGSSDTNPELIINDPEGFNMQYAQRGLWGCGIYFATNCSYSHTYRYDLGDGLCSVFVATVFIGYAKEMTRDRNITCPPIRPNSSERYHSVQGRLGGEVIHIVYKNCMAYPSYIITYRKN</sequence>
<dbReference type="Pfam" id="PF00644">
    <property type="entry name" value="PARP"/>
    <property type="match status" value="1"/>
</dbReference>
<name>A0AAV7JU43_9METZ</name>
<dbReference type="EMBL" id="JAKMXF010000300">
    <property type="protein sequence ID" value="KAI6651970.1"/>
    <property type="molecule type" value="Genomic_DNA"/>
</dbReference>
<keyword evidence="1" id="KW-0328">Glycosyltransferase</keyword>
<dbReference type="PROSITE" id="PS51059">
    <property type="entry name" value="PARP_CATALYTIC"/>
    <property type="match status" value="1"/>
</dbReference>
<evidence type="ECO:0000313" key="4">
    <source>
        <dbReference type="Proteomes" id="UP001165289"/>
    </source>
</evidence>
<dbReference type="InterPro" id="IPR052972">
    <property type="entry name" value="Sacsin_chaperone_reg"/>
</dbReference>
<dbReference type="SUPFAM" id="SSF56399">
    <property type="entry name" value="ADP-ribosylation"/>
    <property type="match status" value="1"/>
</dbReference>
<dbReference type="InterPro" id="IPR036890">
    <property type="entry name" value="HATPase_C_sf"/>
</dbReference>
<dbReference type="NCBIfam" id="NF047352">
    <property type="entry name" value="P_loop_sacsin"/>
    <property type="match status" value="3"/>
</dbReference>
<evidence type="ECO:0000313" key="3">
    <source>
        <dbReference type="EMBL" id="KAI6651970.1"/>
    </source>
</evidence>
<dbReference type="InterPro" id="IPR012317">
    <property type="entry name" value="Poly(ADP-ribose)pol_cat_dom"/>
</dbReference>